<keyword evidence="2" id="KW-1185">Reference proteome</keyword>
<organism evidence="1 2">
    <name type="scientific">Trichinella pseudospiralis</name>
    <name type="common">Parasitic roundworm</name>
    <dbReference type="NCBI Taxonomy" id="6337"/>
    <lineage>
        <taxon>Eukaryota</taxon>
        <taxon>Metazoa</taxon>
        <taxon>Ecdysozoa</taxon>
        <taxon>Nematoda</taxon>
        <taxon>Enoplea</taxon>
        <taxon>Dorylaimia</taxon>
        <taxon>Trichinellida</taxon>
        <taxon>Trichinellidae</taxon>
        <taxon>Trichinella</taxon>
    </lineage>
</organism>
<evidence type="ECO:0000313" key="2">
    <source>
        <dbReference type="Proteomes" id="UP000054995"/>
    </source>
</evidence>
<dbReference type="AlphaFoldDB" id="A0A0V1G1C5"/>
<evidence type="ECO:0000313" key="1">
    <source>
        <dbReference type="EMBL" id="KRY92120.1"/>
    </source>
</evidence>
<name>A0A0V1G1C5_TRIPS</name>
<dbReference type="Proteomes" id="UP000054995">
    <property type="component" value="Unassembled WGS sequence"/>
</dbReference>
<dbReference type="EMBL" id="JYDT01000008">
    <property type="protein sequence ID" value="KRY92120.1"/>
    <property type="molecule type" value="Genomic_DNA"/>
</dbReference>
<comment type="caution">
    <text evidence="1">The sequence shown here is derived from an EMBL/GenBank/DDBJ whole genome shotgun (WGS) entry which is preliminary data.</text>
</comment>
<sequence>MEEHLPNISHTEVQDLVENIYSQRLANIQLLELNMHARNLISEISSEKVKTSLEKSALKIQGQ</sequence>
<proteinExistence type="predicted"/>
<reference evidence="1 2" key="1">
    <citation type="submission" date="2015-01" db="EMBL/GenBank/DDBJ databases">
        <title>Evolution of Trichinella species and genotypes.</title>
        <authorList>
            <person name="Korhonen P.K."/>
            <person name="Edoardo P."/>
            <person name="Giuseppe L.R."/>
            <person name="Gasser R.B."/>
        </authorList>
    </citation>
    <scope>NUCLEOTIDE SEQUENCE [LARGE SCALE GENOMIC DNA]</scope>
    <source>
        <strain evidence="1">ISS470</strain>
    </source>
</reference>
<protein>
    <submittedName>
        <fullName evidence="1">Uncharacterized protein</fullName>
    </submittedName>
</protein>
<gene>
    <name evidence="1" type="ORF">T4D_10291</name>
</gene>
<accession>A0A0V1G1C5</accession>